<dbReference type="InterPro" id="IPR002347">
    <property type="entry name" value="SDR_fam"/>
</dbReference>
<evidence type="ECO:0000256" key="1">
    <source>
        <dbReference type="ARBA" id="ARBA00023002"/>
    </source>
</evidence>
<dbReference type="Proteomes" id="UP000027456">
    <property type="component" value="Unassembled WGS sequence"/>
</dbReference>
<evidence type="ECO:0000256" key="2">
    <source>
        <dbReference type="RuleBase" id="RU000363"/>
    </source>
</evidence>
<comment type="caution">
    <text evidence="3">The sequence shown here is derived from an EMBL/GenBank/DDBJ whole genome shotgun (WGS) entry which is preliminary data.</text>
</comment>
<dbReference type="GO" id="GO:0016491">
    <property type="term" value="F:oxidoreductase activity"/>
    <property type="evidence" value="ECO:0007669"/>
    <property type="project" value="UniProtKB-KW"/>
</dbReference>
<dbReference type="STRING" id="1423351.A0A074RP07"/>
<dbReference type="Gene3D" id="3.40.50.720">
    <property type="entry name" value="NAD(P)-binding Rossmann-like Domain"/>
    <property type="match status" value="1"/>
</dbReference>
<organism evidence="3 4">
    <name type="scientific">Rhizoctonia solani 123E</name>
    <dbReference type="NCBI Taxonomy" id="1423351"/>
    <lineage>
        <taxon>Eukaryota</taxon>
        <taxon>Fungi</taxon>
        <taxon>Dikarya</taxon>
        <taxon>Basidiomycota</taxon>
        <taxon>Agaricomycotina</taxon>
        <taxon>Agaricomycetes</taxon>
        <taxon>Cantharellales</taxon>
        <taxon>Ceratobasidiaceae</taxon>
        <taxon>Rhizoctonia</taxon>
    </lineage>
</organism>
<comment type="similarity">
    <text evidence="2">Belongs to the short-chain dehydrogenases/reductases (SDR) family.</text>
</comment>
<dbReference type="HOGENOM" id="CLU_010194_44_2_1"/>
<gene>
    <name evidence="3" type="ORF">V565_115880</name>
</gene>
<dbReference type="AlphaFoldDB" id="A0A074RP07"/>
<protein>
    <submittedName>
        <fullName evidence="3">Short chain dehydrogenase</fullName>
    </submittedName>
</protein>
<dbReference type="OrthoDB" id="542013at2759"/>
<dbReference type="Pfam" id="PF00106">
    <property type="entry name" value="adh_short"/>
    <property type="match status" value="1"/>
</dbReference>
<dbReference type="PANTHER" id="PTHR43157">
    <property type="entry name" value="PHOSPHATIDYLINOSITOL-GLYCAN BIOSYNTHESIS CLASS F PROTEIN-RELATED"/>
    <property type="match status" value="1"/>
</dbReference>
<keyword evidence="1" id="KW-0560">Oxidoreductase</keyword>
<dbReference type="PRINTS" id="PR00081">
    <property type="entry name" value="GDHRDH"/>
</dbReference>
<dbReference type="PRINTS" id="PR00080">
    <property type="entry name" value="SDRFAMILY"/>
</dbReference>
<evidence type="ECO:0000313" key="3">
    <source>
        <dbReference type="EMBL" id="KEP48776.1"/>
    </source>
</evidence>
<keyword evidence="4" id="KW-1185">Reference proteome</keyword>
<dbReference type="PANTHER" id="PTHR43157:SF31">
    <property type="entry name" value="PHOSPHATIDYLINOSITOL-GLYCAN BIOSYNTHESIS CLASS F PROTEIN"/>
    <property type="match status" value="1"/>
</dbReference>
<evidence type="ECO:0000313" key="4">
    <source>
        <dbReference type="Proteomes" id="UP000027456"/>
    </source>
</evidence>
<name>A0A074RP07_9AGAM</name>
<proteinExistence type="inferred from homology"/>
<dbReference type="InterPro" id="IPR036291">
    <property type="entry name" value="NAD(P)-bd_dom_sf"/>
</dbReference>
<sequence>MPYSPDAHFRFVGSLLSSISFARTNLDNFLIPFSPKLALTHSPDLFGKVAIVTGANSGVGYETAKSLAGMGARVILACRDETRAKVAQLKLIETTGNKNIEVEMLDLASFASVKHFLKRWESRQVKTVDILINNAGCMISAASVTEDGFEYIYQANHLGHVLLTLSLLNLGRMSPHARIINVSSCASYSSDELDTSNVDSHELLATYTTNTGSPLSFGDVMVLYARSKAAQVIWTVALQRHLAEREGCKNISAHACHPGTVKSSLWTQSDGVGSMVGQMADIFRMVGNTFGIPNEQGAVTPVWLATDPEPARPEMRGLYWDRLRWRWVRPWIMDVKRQDELWGKWCEDAGVALR</sequence>
<dbReference type="SUPFAM" id="SSF51735">
    <property type="entry name" value="NAD(P)-binding Rossmann-fold domains"/>
    <property type="match status" value="1"/>
</dbReference>
<reference evidence="3 4" key="1">
    <citation type="submission" date="2013-12" db="EMBL/GenBank/DDBJ databases">
        <authorList>
            <person name="Cubeta M."/>
            <person name="Pakala S."/>
            <person name="Fedorova N."/>
            <person name="Thomas E."/>
            <person name="Dean R."/>
            <person name="Jabaji S."/>
            <person name="Neate S."/>
            <person name="Toda T."/>
            <person name="Tavantzis S."/>
            <person name="Vilgalys R."/>
            <person name="Bharathan N."/>
            <person name="Pakala S."/>
            <person name="Losada L.S."/>
            <person name="Zafar N."/>
            <person name="Nierman W."/>
        </authorList>
    </citation>
    <scope>NUCLEOTIDE SEQUENCE [LARGE SCALE GENOMIC DNA]</scope>
    <source>
        <strain evidence="3 4">123E</strain>
    </source>
</reference>
<dbReference type="EMBL" id="AZST01000457">
    <property type="protein sequence ID" value="KEP48776.1"/>
    <property type="molecule type" value="Genomic_DNA"/>
</dbReference>
<accession>A0A074RP07</accession>